<feature type="transmembrane region" description="Helical" evidence="6">
    <location>
        <begin position="357"/>
        <end position="380"/>
    </location>
</feature>
<proteinExistence type="predicted"/>
<feature type="transmembrane region" description="Helical" evidence="6">
    <location>
        <begin position="113"/>
        <end position="133"/>
    </location>
</feature>
<feature type="region of interest" description="Disordered" evidence="5">
    <location>
        <begin position="1"/>
        <end position="24"/>
    </location>
</feature>
<dbReference type="SUPFAM" id="SSF103481">
    <property type="entry name" value="Multidrug resistance efflux transporter EmrE"/>
    <property type="match status" value="2"/>
</dbReference>
<dbReference type="PANTHER" id="PTHR22911:SF6">
    <property type="entry name" value="SOLUTE CARRIER FAMILY 35 MEMBER G1"/>
    <property type="match status" value="1"/>
</dbReference>
<evidence type="ECO:0000256" key="5">
    <source>
        <dbReference type="SAM" id="MobiDB-lite"/>
    </source>
</evidence>
<feature type="transmembrane region" description="Helical" evidence="6">
    <location>
        <begin position="154"/>
        <end position="178"/>
    </location>
</feature>
<feature type="compositionally biased region" description="Polar residues" evidence="5">
    <location>
        <begin position="1"/>
        <end position="18"/>
    </location>
</feature>
<sequence length="397" mass="44078">MVANQSKTRVYSSPSDLPSQFEPLTEKSFQNGNATIQLENLINSKLSLSLVAEKEGKPTEDEWKVDTPEKYKKGWRRYGGLLFAIACSLFFSVVVLVDKVLQNHGHHPLSITMWKYGGILLPSIPITVYYQKYTEVDVFDQLRPFKKSGNWKNLIAYMILGILGCASTFLRCIALQYISVGDSTVVFSSYTVVVTILAHFCLNEKCGVMSVIFAVTTAVGVIIISRPPILSGKTEVNVAFLEITMIALAGLMCTAVYLILMRKIRKTHFALMMIVGGAFGMFGCGISAYLLGLLKIPDNETDVILIIVLSLLTFLGQAFFVLAVKYEKAGPLSIARTSESIFAFLWQFLFLGVVPDMISVIGCILVMVAVLGTGYCKYLTELPNEKRLKKKLRILLR</sequence>
<evidence type="ECO:0000313" key="8">
    <source>
        <dbReference type="EMBL" id="CAL8125840.1"/>
    </source>
</evidence>
<dbReference type="InterPro" id="IPR037185">
    <property type="entry name" value="EmrE-like"/>
</dbReference>
<feature type="transmembrane region" description="Helical" evidence="6">
    <location>
        <begin position="303"/>
        <end position="322"/>
    </location>
</feature>
<feature type="transmembrane region" description="Helical" evidence="6">
    <location>
        <begin position="334"/>
        <end position="351"/>
    </location>
</feature>
<feature type="transmembrane region" description="Helical" evidence="6">
    <location>
        <begin position="269"/>
        <end position="291"/>
    </location>
</feature>
<evidence type="ECO:0000256" key="3">
    <source>
        <dbReference type="ARBA" id="ARBA00022989"/>
    </source>
</evidence>
<dbReference type="Proteomes" id="UP001642540">
    <property type="component" value="Unassembled WGS sequence"/>
</dbReference>
<feature type="transmembrane region" description="Helical" evidence="6">
    <location>
        <begin position="209"/>
        <end position="226"/>
    </location>
</feature>
<evidence type="ECO:0000313" key="9">
    <source>
        <dbReference type="Proteomes" id="UP001642540"/>
    </source>
</evidence>
<reference evidence="8 9" key="1">
    <citation type="submission" date="2024-08" db="EMBL/GenBank/DDBJ databases">
        <authorList>
            <person name="Cucini C."/>
            <person name="Frati F."/>
        </authorList>
    </citation>
    <scope>NUCLEOTIDE SEQUENCE [LARGE SCALE GENOMIC DNA]</scope>
</reference>
<dbReference type="PANTHER" id="PTHR22911">
    <property type="entry name" value="ACYL-MALONYL CONDENSING ENZYME-RELATED"/>
    <property type="match status" value="1"/>
</dbReference>
<dbReference type="Gene3D" id="1.10.3730.20">
    <property type="match status" value="1"/>
</dbReference>
<dbReference type="InterPro" id="IPR000620">
    <property type="entry name" value="EamA_dom"/>
</dbReference>
<evidence type="ECO:0000256" key="6">
    <source>
        <dbReference type="SAM" id="Phobius"/>
    </source>
</evidence>
<keyword evidence="2 6" id="KW-0812">Transmembrane</keyword>
<organism evidence="8 9">
    <name type="scientific">Orchesella dallaii</name>
    <dbReference type="NCBI Taxonomy" id="48710"/>
    <lineage>
        <taxon>Eukaryota</taxon>
        <taxon>Metazoa</taxon>
        <taxon>Ecdysozoa</taxon>
        <taxon>Arthropoda</taxon>
        <taxon>Hexapoda</taxon>
        <taxon>Collembola</taxon>
        <taxon>Entomobryomorpha</taxon>
        <taxon>Entomobryoidea</taxon>
        <taxon>Orchesellidae</taxon>
        <taxon>Orchesellinae</taxon>
        <taxon>Orchesella</taxon>
    </lineage>
</organism>
<feature type="domain" description="EamA" evidence="7">
    <location>
        <begin position="80"/>
        <end position="225"/>
    </location>
</feature>
<comment type="subcellular location">
    <subcellularLocation>
        <location evidence="1">Membrane</location>
        <topology evidence="1">Multi-pass membrane protein</topology>
    </subcellularLocation>
</comment>
<evidence type="ECO:0000259" key="7">
    <source>
        <dbReference type="Pfam" id="PF00892"/>
    </source>
</evidence>
<keyword evidence="9" id="KW-1185">Reference proteome</keyword>
<keyword evidence="3 6" id="KW-1133">Transmembrane helix</keyword>
<protein>
    <recommendedName>
        <fullName evidence="7">EamA domain-containing protein</fullName>
    </recommendedName>
</protein>
<evidence type="ECO:0000256" key="4">
    <source>
        <dbReference type="ARBA" id="ARBA00023136"/>
    </source>
</evidence>
<feature type="transmembrane region" description="Helical" evidence="6">
    <location>
        <begin position="184"/>
        <end position="202"/>
    </location>
</feature>
<evidence type="ECO:0000256" key="1">
    <source>
        <dbReference type="ARBA" id="ARBA00004141"/>
    </source>
</evidence>
<feature type="transmembrane region" description="Helical" evidence="6">
    <location>
        <begin position="238"/>
        <end position="260"/>
    </location>
</feature>
<accession>A0ABP1RCZ7</accession>
<feature type="domain" description="EamA" evidence="7">
    <location>
        <begin position="245"/>
        <end position="373"/>
    </location>
</feature>
<dbReference type="Pfam" id="PF00892">
    <property type="entry name" value="EamA"/>
    <property type="match status" value="2"/>
</dbReference>
<keyword evidence="4 6" id="KW-0472">Membrane</keyword>
<evidence type="ECO:0000256" key="2">
    <source>
        <dbReference type="ARBA" id="ARBA00022692"/>
    </source>
</evidence>
<comment type="caution">
    <text evidence="8">The sequence shown here is derived from an EMBL/GenBank/DDBJ whole genome shotgun (WGS) entry which is preliminary data.</text>
</comment>
<name>A0ABP1RCZ7_9HEXA</name>
<feature type="transmembrane region" description="Helical" evidence="6">
    <location>
        <begin position="80"/>
        <end position="101"/>
    </location>
</feature>
<gene>
    <name evidence="8" type="ORF">ODALV1_LOCUS21149</name>
</gene>
<dbReference type="EMBL" id="CAXLJM020000069">
    <property type="protein sequence ID" value="CAL8125840.1"/>
    <property type="molecule type" value="Genomic_DNA"/>
</dbReference>